<gene>
    <name evidence="2" type="ORF">KC19_11G063400</name>
</gene>
<reference evidence="2 3" key="1">
    <citation type="submission" date="2020-06" db="EMBL/GenBank/DDBJ databases">
        <title>WGS assembly of Ceratodon purpureus strain R40.</title>
        <authorList>
            <person name="Carey S.B."/>
            <person name="Jenkins J."/>
            <person name="Shu S."/>
            <person name="Lovell J.T."/>
            <person name="Sreedasyam A."/>
            <person name="Maumus F."/>
            <person name="Tiley G.P."/>
            <person name="Fernandez-Pozo N."/>
            <person name="Barry K."/>
            <person name="Chen C."/>
            <person name="Wang M."/>
            <person name="Lipzen A."/>
            <person name="Daum C."/>
            <person name="Saski C.A."/>
            <person name="Payton A.C."/>
            <person name="Mcbreen J.C."/>
            <person name="Conrad R.E."/>
            <person name="Kollar L.M."/>
            <person name="Olsson S."/>
            <person name="Huttunen S."/>
            <person name="Landis J.B."/>
            <person name="Wickett N.J."/>
            <person name="Johnson M.G."/>
            <person name="Rensing S.A."/>
            <person name="Grimwood J."/>
            <person name="Schmutz J."/>
            <person name="Mcdaniel S.F."/>
        </authorList>
    </citation>
    <scope>NUCLEOTIDE SEQUENCE [LARGE SCALE GENOMIC DNA]</scope>
    <source>
        <strain evidence="2 3">R40</strain>
    </source>
</reference>
<sequence length="129" mass="14440">MEVWRTEQLGAWRRKGRQTLWPVSSSAEYMYTTLDSAKHNKLILQHTPTHKHTVLKAFFHSPLPISLSSATIAATLSSSLLFSSLLLSSLCMCNPTALPPGAFLLLLLFCIYSGGRMFGTGEKWGPWWL</sequence>
<protein>
    <submittedName>
        <fullName evidence="2">Uncharacterized protein</fullName>
    </submittedName>
</protein>
<dbReference type="EMBL" id="CM026432">
    <property type="protein sequence ID" value="KAG0556569.1"/>
    <property type="molecule type" value="Genomic_DNA"/>
</dbReference>
<dbReference type="AlphaFoldDB" id="A0A8T0GEL6"/>
<name>A0A8T0GEL6_CERPU</name>
<organism evidence="2 3">
    <name type="scientific">Ceratodon purpureus</name>
    <name type="common">Fire moss</name>
    <name type="synonym">Dicranum purpureum</name>
    <dbReference type="NCBI Taxonomy" id="3225"/>
    <lineage>
        <taxon>Eukaryota</taxon>
        <taxon>Viridiplantae</taxon>
        <taxon>Streptophyta</taxon>
        <taxon>Embryophyta</taxon>
        <taxon>Bryophyta</taxon>
        <taxon>Bryophytina</taxon>
        <taxon>Bryopsida</taxon>
        <taxon>Dicranidae</taxon>
        <taxon>Pseudoditrichales</taxon>
        <taxon>Ditrichaceae</taxon>
        <taxon>Ceratodon</taxon>
    </lineage>
</organism>
<proteinExistence type="predicted"/>
<feature type="transmembrane region" description="Helical" evidence="1">
    <location>
        <begin position="102"/>
        <end position="119"/>
    </location>
</feature>
<accession>A0A8T0GEL6</accession>
<feature type="transmembrane region" description="Helical" evidence="1">
    <location>
        <begin position="65"/>
        <end position="90"/>
    </location>
</feature>
<comment type="caution">
    <text evidence="2">The sequence shown here is derived from an EMBL/GenBank/DDBJ whole genome shotgun (WGS) entry which is preliminary data.</text>
</comment>
<dbReference type="Proteomes" id="UP000822688">
    <property type="component" value="Chromosome 11"/>
</dbReference>
<keyword evidence="1" id="KW-0472">Membrane</keyword>
<evidence type="ECO:0000256" key="1">
    <source>
        <dbReference type="SAM" id="Phobius"/>
    </source>
</evidence>
<keyword evidence="3" id="KW-1185">Reference proteome</keyword>
<evidence type="ECO:0000313" key="2">
    <source>
        <dbReference type="EMBL" id="KAG0556569.1"/>
    </source>
</evidence>
<keyword evidence="1" id="KW-1133">Transmembrane helix</keyword>
<evidence type="ECO:0000313" key="3">
    <source>
        <dbReference type="Proteomes" id="UP000822688"/>
    </source>
</evidence>
<keyword evidence="1" id="KW-0812">Transmembrane</keyword>